<evidence type="ECO:0000313" key="2">
    <source>
        <dbReference type="Proteomes" id="UP000030687"/>
    </source>
</evidence>
<accession>V4T1B8</accession>
<keyword evidence="2" id="KW-1185">Reference proteome</keyword>
<dbReference type="KEGG" id="cic:CICLE_v10003086mg"/>
<proteinExistence type="predicted"/>
<organism evidence="1 2">
    <name type="scientific">Citrus clementina</name>
    <name type="common">Clementine</name>
    <name type="synonym">Citrus deliciosa x Citrus sinensis</name>
    <dbReference type="NCBI Taxonomy" id="85681"/>
    <lineage>
        <taxon>Eukaryota</taxon>
        <taxon>Viridiplantae</taxon>
        <taxon>Streptophyta</taxon>
        <taxon>Embryophyta</taxon>
        <taxon>Tracheophyta</taxon>
        <taxon>Spermatophyta</taxon>
        <taxon>Magnoliopsida</taxon>
        <taxon>eudicotyledons</taxon>
        <taxon>Gunneridae</taxon>
        <taxon>Pentapetalae</taxon>
        <taxon>rosids</taxon>
        <taxon>malvids</taxon>
        <taxon>Sapindales</taxon>
        <taxon>Rutaceae</taxon>
        <taxon>Aurantioideae</taxon>
        <taxon>Citrus</taxon>
    </lineage>
</organism>
<dbReference type="AlphaFoldDB" id="V4T1B8"/>
<protein>
    <submittedName>
        <fullName evidence="1">Uncharacterized protein</fullName>
    </submittedName>
</protein>
<dbReference type="InParanoid" id="V4T1B8"/>
<gene>
    <name evidence="1" type="ORF">CICLE_v10003086mg</name>
</gene>
<reference evidence="1 2" key="1">
    <citation type="submission" date="2013-10" db="EMBL/GenBank/DDBJ databases">
        <authorList>
            <consortium name="International Citrus Genome Consortium"/>
            <person name="Jenkins J."/>
            <person name="Schmutz J."/>
            <person name="Prochnik S."/>
            <person name="Rokhsar D."/>
            <person name="Gmitter F."/>
            <person name="Ollitrault P."/>
            <person name="Machado M."/>
            <person name="Talon M."/>
            <person name="Wincker P."/>
            <person name="Jaillon O."/>
            <person name="Morgante M."/>
        </authorList>
    </citation>
    <scope>NUCLEOTIDE SEQUENCE</scope>
    <source>
        <strain evidence="2">cv. Clemenules</strain>
    </source>
</reference>
<dbReference type="EMBL" id="KI536799">
    <property type="protein sequence ID" value="ESR45135.1"/>
    <property type="molecule type" value="Genomic_DNA"/>
</dbReference>
<sequence>MENIGVTKDYHCGYCATFGCWTLKKEVMAGSALFQLRMDSCLKDMMIIIA</sequence>
<dbReference type="Proteomes" id="UP000030687">
    <property type="component" value="Unassembled WGS sequence"/>
</dbReference>
<evidence type="ECO:0000313" key="1">
    <source>
        <dbReference type="EMBL" id="ESR45135.1"/>
    </source>
</evidence>
<name>V4T1B8_CITCL</name>
<dbReference type="Gramene" id="ESR45135">
    <property type="protein sequence ID" value="ESR45135"/>
    <property type="gene ID" value="CICLE_v10003086mg"/>
</dbReference>